<dbReference type="GO" id="GO:0010038">
    <property type="term" value="P:response to metal ion"/>
    <property type="evidence" value="ECO:0007669"/>
    <property type="project" value="InterPro"/>
</dbReference>
<dbReference type="Proteomes" id="UP000663844">
    <property type="component" value="Unassembled WGS sequence"/>
</dbReference>
<accession>A0A820HB48</accession>
<evidence type="ECO:0000313" key="3">
    <source>
        <dbReference type="Proteomes" id="UP000663844"/>
    </source>
</evidence>
<dbReference type="AlphaFoldDB" id="A0A820HB48"/>
<dbReference type="InterPro" id="IPR011322">
    <property type="entry name" value="N-reg_PII-like_a/b"/>
</dbReference>
<comment type="similarity">
    <text evidence="1">Belongs to the CutA family.</text>
</comment>
<dbReference type="Pfam" id="PF03091">
    <property type="entry name" value="CutA1"/>
    <property type="match status" value="1"/>
</dbReference>
<proteinExistence type="inferred from homology"/>
<dbReference type="EMBL" id="CAJOAZ010015250">
    <property type="protein sequence ID" value="CAF4290680.1"/>
    <property type="molecule type" value="Genomic_DNA"/>
</dbReference>
<organism evidence="2 3">
    <name type="scientific">Adineta steineri</name>
    <dbReference type="NCBI Taxonomy" id="433720"/>
    <lineage>
        <taxon>Eukaryota</taxon>
        <taxon>Metazoa</taxon>
        <taxon>Spiralia</taxon>
        <taxon>Gnathifera</taxon>
        <taxon>Rotifera</taxon>
        <taxon>Eurotatoria</taxon>
        <taxon>Bdelloidea</taxon>
        <taxon>Adinetida</taxon>
        <taxon>Adinetidae</taxon>
        <taxon>Adineta</taxon>
    </lineage>
</organism>
<dbReference type="InterPro" id="IPR015867">
    <property type="entry name" value="N-reg_PII/ATP_PRibTrfase_C"/>
</dbReference>
<gene>
    <name evidence="2" type="ORF">OXD698_LOCUS45573</name>
</gene>
<dbReference type="GO" id="GO:0005507">
    <property type="term" value="F:copper ion binding"/>
    <property type="evidence" value="ECO:0007669"/>
    <property type="project" value="TreeGrafter"/>
</dbReference>
<evidence type="ECO:0000256" key="1">
    <source>
        <dbReference type="ARBA" id="ARBA00010169"/>
    </source>
</evidence>
<dbReference type="Gene3D" id="3.30.70.120">
    <property type="match status" value="1"/>
</dbReference>
<protein>
    <submittedName>
        <fullName evidence="2">Uncharacterized protein</fullName>
    </submittedName>
</protein>
<name>A0A820HB48_9BILA</name>
<dbReference type="InterPro" id="IPR004323">
    <property type="entry name" value="Ion_tolerance_CutA"/>
</dbReference>
<dbReference type="PANTHER" id="PTHR23419:SF8">
    <property type="entry name" value="FI09726P"/>
    <property type="match status" value="1"/>
</dbReference>
<sequence>MLLKSLTTVRIFNSIIIKRSVSSISSSEYSACITTVSNDETARKLARSIVESRLAACVNIIPGVRSIYEWQSTIHEDNELILMIKTRQEFVPQLIEFVKKNHPYDVPELIELPINSGNQDYLKWIDGIVKKQSST</sequence>
<reference evidence="2" key="1">
    <citation type="submission" date="2021-02" db="EMBL/GenBank/DDBJ databases">
        <authorList>
            <person name="Nowell W R."/>
        </authorList>
    </citation>
    <scope>NUCLEOTIDE SEQUENCE</scope>
</reference>
<evidence type="ECO:0000313" key="2">
    <source>
        <dbReference type="EMBL" id="CAF4290680.1"/>
    </source>
</evidence>
<dbReference type="PANTHER" id="PTHR23419">
    <property type="entry name" value="DIVALENT CATION TOLERANCE CUTA-RELATED"/>
    <property type="match status" value="1"/>
</dbReference>
<dbReference type="SUPFAM" id="SSF54913">
    <property type="entry name" value="GlnB-like"/>
    <property type="match status" value="1"/>
</dbReference>
<comment type="caution">
    <text evidence="2">The sequence shown here is derived from an EMBL/GenBank/DDBJ whole genome shotgun (WGS) entry which is preliminary data.</text>
</comment>